<feature type="region of interest" description="Disordered" evidence="7">
    <location>
        <begin position="57"/>
        <end position="123"/>
    </location>
</feature>
<keyword evidence="6 8" id="KW-0732">Signal</keyword>
<name>A0ABU7SUY3_9LACO</name>
<comment type="catalytic activity">
    <reaction evidence="1">
        <text>[(1-&gt;6)-alpha-D-glucosyl](n) + sucrose = [(1-&gt;6)-alpha-D-glucosyl](n+1) + D-fructose</text>
        <dbReference type="Rhea" id="RHEA:18825"/>
        <dbReference type="Rhea" id="RHEA-COMP:11144"/>
        <dbReference type="Rhea" id="RHEA-COMP:11145"/>
        <dbReference type="ChEBI" id="CHEBI:17992"/>
        <dbReference type="ChEBI" id="CHEBI:18269"/>
        <dbReference type="ChEBI" id="CHEBI:37721"/>
        <dbReference type="EC" id="2.4.1.5"/>
    </reaction>
</comment>
<dbReference type="EC" id="2.4.1.5" evidence="3"/>
<sequence length="1622" mass="178549">MEIKKHYKLYKDGKQWVTATIAMVAASTALLMGGVVHADQGTTNTQTLTNGVSNQLPTANGQAKSLTNSVSNQLPTANGQAKSLTNGVSNQLPTANGQAKSKAVVPTGNNLANTSSQNYNHQDNGSYGNLDSANFNNNELQVSGWQATNQAVNKNYRFVIAYDYTTNAELGRTQVTGVARPDVKNVHNVYSAGDSGFNTSIKVNFDKMQSYRDAIRIISRYSGQPDGNSDYVDWESQPIVFNDSNQGYLDDFAVNNGQLHVSGWNATNQAIQKGYHYIILFDQTTGKEVTRQLVKARQDRPDVAKVHPEIVNANKSGFDVNFATNSLNVYHRYQIISRYSTGANGEGQNTDLWFAAKSFAPVNQSNQGHLDEINFSNGSLAATGWHATDFSNIEGNHFLILYDQTANKQVSVVKATSVIRQDVARAYPTVKSAANAGFTGAFSADGLQAGHTYAVVSRYSTDANGNGNNGAHTDFWSAPFTLSQTAFSVDQVTMANDGLHVAGWMASDNQLQQRNAYLFIMNNGKEVVRQKLTLTKRPDVAKVYPTIYNSVRSGFDATIKLSANQLNQLNGQMQVMLRFVNSNDGNPDGNGATDQYSGDYATNAGYFDYVKVNGKQLEFSGWHATDQSSTNPYQWIIVLENGREVYRARVDQHGIIDQERPDVQKVYPAIANSQLAGFQGRLTLNNNIANAKVQLVHRFSSDGVNGESGSHIDYWSEIFPVTASYQKGNNGAMVTIRGAIENGKFNIYDMRTNKLIKSLDAGTWENLAYSMDANSINNVDGYLSYSGWYRPIGTSQDGKTWYKTGAGDWRPILMYAWPNKDVQAQFIKYFVGHGYTNEGYGLTPAKVADLSAGTDTKILNEDSQNLRYVIEQSIAKNKSTSKLANDVNAFMQTVPSLSAASELSVTNSSSYVPDFSGTTNNDQLIFVNNNSADQTKGNTSYADSKYRLMNRTLNNQQGNHSVSPELLVGNDIDNSNPVVQAENLNWEYFLLNYGKLMNYNPDGNFDGFRVDAADNVDEDVLDQLGQLMNDLYHTKGNQTNANNHLVYNEGYHSDGQSLMDGKGNPALYMDASMFYTLENVLGRISHRDDITHLATNSVVNRANDDGSKSQTPNWSFVTNHDQRKNLINQMIINDHPGVKDIMGTGYKAEYANQAWQEFYVDQARAYKQYAQYNVPAQYAILLSNKDTVPQVYYGDLYNETKPYMAEKSMYYDAITTLMKARKEFVSGGQSIEKCGQNAVASVRYGKGVADANSIGTDPLSRTTGMAVIVGNNPDMASNTYIINMGKEHANQQYQNLIDTTDAGLTYDGTGSLNPKTLTTDANGNLYVKVKGFANPYVNGYLSVWVPVVAGQQDASTSSSTVASRPDKTFESNAALDSHLIYEDFSLYQPEPTSVNEHAYNVIAKNAQLFNSLGITDFWMAPAYTPFLMSRYNEGYATNDRYTLGTTKNPTKYGSGEELANAIAALHKAGLKVQEDLVMNQMIGFSGQEAVTVTRANEYGEQMSVDGKTFANQIYFAYTIGGGEGQKKYGGKYLAELQAKYPDLFTTKALSTGVAPDPTTRITQWSAKYQNGTSLEHIGIGLAVKLPNGDYAYLNGGNNDKFKTTLPEQMGSIDYYVQQELKN</sequence>
<dbReference type="GO" id="GO:0016787">
    <property type="term" value="F:hydrolase activity"/>
    <property type="evidence" value="ECO:0007669"/>
    <property type="project" value="UniProtKB-KW"/>
</dbReference>
<dbReference type="InterPro" id="IPR003318">
    <property type="entry name" value="Glyco_hydro70cat"/>
</dbReference>
<dbReference type="Pfam" id="PF19258">
    <property type="entry name" value="KxYKxGKxW_sig"/>
    <property type="match status" value="1"/>
</dbReference>
<keyword evidence="5" id="KW-0808">Transferase</keyword>
<dbReference type="EMBL" id="JAQSFA010000036">
    <property type="protein sequence ID" value="MEE6701885.1"/>
    <property type="molecule type" value="Genomic_DNA"/>
</dbReference>
<dbReference type="InterPro" id="IPR017853">
    <property type="entry name" value="GH"/>
</dbReference>
<evidence type="ECO:0000256" key="4">
    <source>
        <dbReference type="ARBA" id="ARBA00022676"/>
    </source>
</evidence>
<dbReference type="InterPro" id="IPR022263">
    <property type="entry name" value="KxYKxGKxW"/>
</dbReference>
<evidence type="ECO:0000313" key="11">
    <source>
        <dbReference type="Proteomes" id="UP001335665"/>
    </source>
</evidence>
<keyword evidence="11" id="KW-1185">Reference proteome</keyword>
<dbReference type="Pfam" id="PF02324">
    <property type="entry name" value="Glyco_hydro_70"/>
    <property type="match status" value="1"/>
</dbReference>
<comment type="similarity">
    <text evidence="2">Belongs to the glycosyl hydrolase 70 family.</text>
</comment>
<keyword evidence="4" id="KW-0328">Glycosyltransferase</keyword>
<proteinExistence type="inferred from homology"/>
<dbReference type="Proteomes" id="UP001335665">
    <property type="component" value="Unassembled WGS sequence"/>
</dbReference>
<comment type="caution">
    <text evidence="10">The sequence shown here is derived from an EMBL/GenBank/DDBJ whole genome shotgun (WGS) entry which is preliminary data.</text>
</comment>
<evidence type="ECO:0000256" key="7">
    <source>
        <dbReference type="SAM" id="MobiDB-lite"/>
    </source>
</evidence>
<protein>
    <recommendedName>
        <fullName evidence="3">dextransucrase</fullName>
        <ecNumber evidence="3">2.4.1.5</ecNumber>
    </recommendedName>
</protein>
<dbReference type="RefSeq" id="WP_331192239.1">
    <property type="nucleotide sequence ID" value="NZ_JAQSEO010000036.1"/>
</dbReference>
<keyword evidence="10" id="KW-0378">Hydrolase</keyword>
<organism evidence="10 11">
    <name type="scientific">Limosilactobacillus pontis</name>
    <dbReference type="NCBI Taxonomy" id="35787"/>
    <lineage>
        <taxon>Bacteria</taxon>
        <taxon>Bacillati</taxon>
        <taxon>Bacillota</taxon>
        <taxon>Bacilli</taxon>
        <taxon>Lactobacillales</taxon>
        <taxon>Lactobacillaceae</taxon>
        <taxon>Limosilactobacillus</taxon>
    </lineage>
</organism>
<dbReference type="Gene3D" id="3.20.20.470">
    <property type="entry name" value="Glucansucrase"/>
    <property type="match status" value="1"/>
</dbReference>
<feature type="domain" description="Glycoside hydrolase family 70 catalytic" evidence="9">
    <location>
        <begin position="812"/>
        <end position="1610"/>
    </location>
</feature>
<dbReference type="NCBIfam" id="TIGR03715">
    <property type="entry name" value="KxYKxGKxW"/>
    <property type="match status" value="1"/>
</dbReference>
<evidence type="ECO:0000256" key="6">
    <source>
        <dbReference type="ARBA" id="ARBA00022729"/>
    </source>
</evidence>
<evidence type="ECO:0000259" key="9">
    <source>
        <dbReference type="Pfam" id="PF02324"/>
    </source>
</evidence>
<dbReference type="SUPFAM" id="SSF51445">
    <property type="entry name" value="(Trans)glycosidases"/>
    <property type="match status" value="2"/>
</dbReference>
<feature type="chain" id="PRO_5045884261" description="dextransucrase" evidence="8">
    <location>
        <begin position="39"/>
        <end position="1622"/>
    </location>
</feature>
<evidence type="ECO:0000256" key="3">
    <source>
        <dbReference type="ARBA" id="ARBA00012592"/>
    </source>
</evidence>
<gene>
    <name evidence="10" type="ORF">PS396_08965</name>
</gene>
<evidence type="ECO:0000313" key="10">
    <source>
        <dbReference type="EMBL" id="MEE6701885.1"/>
    </source>
</evidence>
<evidence type="ECO:0000256" key="2">
    <source>
        <dbReference type="ARBA" id="ARBA00009247"/>
    </source>
</evidence>
<evidence type="ECO:0000256" key="8">
    <source>
        <dbReference type="SAM" id="SignalP"/>
    </source>
</evidence>
<feature type="compositionally biased region" description="Polar residues" evidence="7">
    <location>
        <begin position="107"/>
        <end position="123"/>
    </location>
</feature>
<reference evidence="10 11" key="1">
    <citation type="submission" date="2023-02" db="EMBL/GenBank/DDBJ databases">
        <title>The predominant lactic acid bacteria and yeasts involved in the spontaneous fermentation of millet during the production of the traditional porridge Hausa koko in Ghana.</title>
        <authorList>
            <person name="Atter A."/>
            <person name="Diaz M."/>
        </authorList>
    </citation>
    <scope>NUCLEOTIDE SEQUENCE [LARGE SCALE GENOMIC DNA]</scope>
    <source>
        <strain evidence="10 11">FI11552</strain>
    </source>
</reference>
<evidence type="ECO:0000256" key="5">
    <source>
        <dbReference type="ARBA" id="ARBA00022679"/>
    </source>
</evidence>
<dbReference type="Gene3D" id="2.30.30.420">
    <property type="entry name" value="glucansucrase"/>
    <property type="match status" value="1"/>
</dbReference>
<evidence type="ECO:0000256" key="1">
    <source>
        <dbReference type="ARBA" id="ARBA00001152"/>
    </source>
</evidence>
<feature type="compositionally biased region" description="Polar residues" evidence="7">
    <location>
        <begin position="57"/>
        <end position="99"/>
    </location>
</feature>
<accession>A0ABU7SUY3</accession>
<feature type="signal peptide" evidence="8">
    <location>
        <begin position="1"/>
        <end position="38"/>
    </location>
</feature>